<accession>A0A151R0G4</accession>
<dbReference type="EMBL" id="KQ484288">
    <property type="protein sequence ID" value="KYP35965.1"/>
    <property type="molecule type" value="Genomic_DNA"/>
</dbReference>
<name>A0A151R0G4_CAJCA</name>
<dbReference type="AlphaFoldDB" id="A0A151R0G4"/>
<dbReference type="Pfam" id="PF14223">
    <property type="entry name" value="Retrotran_gag_2"/>
    <property type="match status" value="1"/>
</dbReference>
<dbReference type="Gramene" id="C.cajan_36361.t">
    <property type="protein sequence ID" value="C.cajan_36361.t.cds1"/>
    <property type="gene ID" value="C.cajan_36361"/>
</dbReference>
<sequence>METISGSIPTNLPILTTKNYDNWKIQIQVIMRYQGVWNFIEQSYEHVETSGTEAQKGANRENEKKDCKALFILHQSVDVANFERISKAETSNEAWDILEKVHGGATKTKKVKLQTLRRQYELLSMESNKTVAEYITRVQTIVNTMRGLREKLVEL</sequence>
<dbReference type="Proteomes" id="UP000075243">
    <property type="component" value="Unassembled WGS sequence"/>
</dbReference>
<organism evidence="1 2">
    <name type="scientific">Cajanus cajan</name>
    <name type="common">Pigeon pea</name>
    <name type="synonym">Cajanus indicus</name>
    <dbReference type="NCBI Taxonomy" id="3821"/>
    <lineage>
        <taxon>Eukaryota</taxon>
        <taxon>Viridiplantae</taxon>
        <taxon>Streptophyta</taxon>
        <taxon>Embryophyta</taxon>
        <taxon>Tracheophyta</taxon>
        <taxon>Spermatophyta</taxon>
        <taxon>Magnoliopsida</taxon>
        <taxon>eudicotyledons</taxon>
        <taxon>Gunneridae</taxon>
        <taxon>Pentapetalae</taxon>
        <taxon>rosids</taxon>
        <taxon>fabids</taxon>
        <taxon>Fabales</taxon>
        <taxon>Fabaceae</taxon>
        <taxon>Papilionoideae</taxon>
        <taxon>50 kb inversion clade</taxon>
        <taxon>NPAAA clade</taxon>
        <taxon>indigoferoid/millettioid clade</taxon>
        <taxon>Phaseoleae</taxon>
        <taxon>Cajanus</taxon>
    </lineage>
</organism>
<gene>
    <name evidence="1" type="ORF">KK1_042945</name>
</gene>
<evidence type="ECO:0008006" key="3">
    <source>
        <dbReference type="Google" id="ProtNLM"/>
    </source>
</evidence>
<evidence type="ECO:0000313" key="2">
    <source>
        <dbReference type="Proteomes" id="UP000075243"/>
    </source>
</evidence>
<dbReference type="PANTHER" id="PTHR35317:SF23">
    <property type="entry name" value="OS04G0629600 PROTEIN"/>
    <property type="match status" value="1"/>
</dbReference>
<proteinExistence type="predicted"/>
<dbReference type="PANTHER" id="PTHR35317">
    <property type="entry name" value="OS04G0629600 PROTEIN"/>
    <property type="match status" value="1"/>
</dbReference>
<reference evidence="1" key="1">
    <citation type="journal article" date="2012" name="Nat. Biotechnol.">
        <title>Draft genome sequence of pigeonpea (Cajanus cajan), an orphan legume crop of resource-poor farmers.</title>
        <authorList>
            <person name="Varshney R.K."/>
            <person name="Chen W."/>
            <person name="Li Y."/>
            <person name="Bharti A.K."/>
            <person name="Saxena R.K."/>
            <person name="Schlueter J.A."/>
            <person name="Donoghue M.T."/>
            <person name="Azam S."/>
            <person name="Fan G."/>
            <person name="Whaley A.M."/>
            <person name="Farmer A.D."/>
            <person name="Sheridan J."/>
            <person name="Iwata A."/>
            <person name="Tuteja R."/>
            <person name="Penmetsa R.V."/>
            <person name="Wu W."/>
            <person name="Upadhyaya H.D."/>
            <person name="Yang S.P."/>
            <person name="Shah T."/>
            <person name="Saxena K.B."/>
            <person name="Michael T."/>
            <person name="McCombie W.R."/>
            <person name="Yang B."/>
            <person name="Zhang G."/>
            <person name="Yang H."/>
            <person name="Wang J."/>
            <person name="Spillane C."/>
            <person name="Cook D.R."/>
            <person name="May G.D."/>
            <person name="Xu X."/>
            <person name="Jackson S.A."/>
        </authorList>
    </citation>
    <scope>NUCLEOTIDE SEQUENCE [LARGE SCALE GENOMIC DNA]</scope>
</reference>
<keyword evidence="2" id="KW-1185">Reference proteome</keyword>
<evidence type="ECO:0000313" key="1">
    <source>
        <dbReference type="EMBL" id="KYP35965.1"/>
    </source>
</evidence>
<protein>
    <recommendedName>
        <fullName evidence="3">DUF4219 domain-containing protein</fullName>
    </recommendedName>
</protein>